<comment type="caution">
    <text evidence="3">The sequence shown here is derived from an EMBL/GenBank/DDBJ whole genome shotgun (WGS) entry which is preliminary data.</text>
</comment>
<evidence type="ECO:0000313" key="4">
    <source>
        <dbReference type="Proteomes" id="UP000319213"/>
    </source>
</evidence>
<sequence length="103" mass="11079">MTDMRGRVFMWGGAIVTLAALSALTVHFVHVGLDDADKLASVLGLFVAVAGLWASVYGLRTERQRRDERNGRHTPPAQGRSITISGDNNGIASTGDNTTNIQR</sequence>
<feature type="compositionally biased region" description="Polar residues" evidence="1">
    <location>
        <begin position="80"/>
        <end position="103"/>
    </location>
</feature>
<evidence type="ECO:0000313" key="3">
    <source>
        <dbReference type="EMBL" id="TQM73656.1"/>
    </source>
</evidence>
<keyword evidence="2" id="KW-0472">Membrane</keyword>
<keyword evidence="2" id="KW-1133">Transmembrane helix</keyword>
<feature type="transmembrane region" description="Helical" evidence="2">
    <location>
        <begin position="12"/>
        <end position="33"/>
    </location>
</feature>
<dbReference type="EMBL" id="VFPQ01000001">
    <property type="protein sequence ID" value="TQM73656.1"/>
    <property type="molecule type" value="Genomic_DNA"/>
</dbReference>
<feature type="transmembrane region" description="Helical" evidence="2">
    <location>
        <begin position="39"/>
        <end position="59"/>
    </location>
</feature>
<keyword evidence="4" id="KW-1185">Reference proteome</keyword>
<accession>A0A543ISU5</accession>
<name>A0A543ISU5_9ACTN</name>
<evidence type="ECO:0000256" key="2">
    <source>
        <dbReference type="SAM" id="Phobius"/>
    </source>
</evidence>
<dbReference type="Proteomes" id="UP000319213">
    <property type="component" value="Unassembled WGS sequence"/>
</dbReference>
<gene>
    <name evidence="3" type="ORF">FHX40_0309</name>
</gene>
<organism evidence="3 4">
    <name type="scientific">Thermopolyspora flexuosa</name>
    <dbReference type="NCBI Taxonomy" id="103836"/>
    <lineage>
        <taxon>Bacteria</taxon>
        <taxon>Bacillati</taxon>
        <taxon>Actinomycetota</taxon>
        <taxon>Actinomycetes</taxon>
        <taxon>Streptosporangiales</taxon>
        <taxon>Streptosporangiaceae</taxon>
        <taxon>Thermopolyspora</taxon>
    </lineage>
</organism>
<proteinExistence type="predicted"/>
<feature type="region of interest" description="Disordered" evidence="1">
    <location>
        <begin position="63"/>
        <end position="103"/>
    </location>
</feature>
<keyword evidence="2" id="KW-0812">Transmembrane</keyword>
<reference evidence="3 4" key="1">
    <citation type="submission" date="2019-06" db="EMBL/GenBank/DDBJ databases">
        <title>Sequencing the genomes of 1000 actinobacteria strains.</title>
        <authorList>
            <person name="Klenk H.-P."/>
        </authorList>
    </citation>
    <scope>NUCLEOTIDE SEQUENCE [LARGE SCALE GENOMIC DNA]</scope>
    <source>
        <strain evidence="3 4">DSM 43186</strain>
    </source>
</reference>
<evidence type="ECO:0000256" key="1">
    <source>
        <dbReference type="SAM" id="MobiDB-lite"/>
    </source>
</evidence>
<protein>
    <submittedName>
        <fullName evidence="3">Uncharacterized protein</fullName>
    </submittedName>
</protein>
<dbReference type="AlphaFoldDB" id="A0A543ISU5"/>